<sequence length="148" mass="16687">MKNFQIALLNSGTLEIAEKENAILSTNDDAAKYGLSLTPDEAHELIMRNISEIKSHGRVEIGQGILPKITRAVCHSQSLWPENYAQTLEELVEAFYIIKEDTLDRISDDCIIEHLADALDRGLTNAEDILMDRQINALCRSKLHKQEI</sequence>
<reference evidence="1" key="1">
    <citation type="submission" date="2019-08" db="EMBL/GenBank/DDBJ databases">
        <authorList>
            <person name="Kucharzyk K."/>
            <person name="Murdoch R.W."/>
            <person name="Higgins S."/>
            <person name="Loffler F."/>
        </authorList>
    </citation>
    <scope>NUCLEOTIDE SEQUENCE</scope>
</reference>
<gene>
    <name evidence="1" type="ORF">SDC9_120033</name>
</gene>
<accession>A0A645C7C3</accession>
<evidence type="ECO:0000313" key="1">
    <source>
        <dbReference type="EMBL" id="MPM73057.1"/>
    </source>
</evidence>
<dbReference type="Pfam" id="PF19848">
    <property type="entry name" value="DUF6323"/>
    <property type="match status" value="1"/>
</dbReference>
<dbReference type="EMBL" id="VSSQ01025124">
    <property type="protein sequence ID" value="MPM73057.1"/>
    <property type="molecule type" value="Genomic_DNA"/>
</dbReference>
<dbReference type="InterPro" id="IPR046286">
    <property type="entry name" value="DUF6323"/>
</dbReference>
<dbReference type="AlphaFoldDB" id="A0A645C7C3"/>
<proteinExistence type="predicted"/>
<name>A0A645C7C3_9ZZZZ</name>
<protein>
    <submittedName>
        <fullName evidence="1">Uncharacterized protein</fullName>
    </submittedName>
</protein>
<organism evidence="1">
    <name type="scientific">bioreactor metagenome</name>
    <dbReference type="NCBI Taxonomy" id="1076179"/>
    <lineage>
        <taxon>unclassified sequences</taxon>
        <taxon>metagenomes</taxon>
        <taxon>ecological metagenomes</taxon>
    </lineage>
</organism>
<comment type="caution">
    <text evidence="1">The sequence shown here is derived from an EMBL/GenBank/DDBJ whole genome shotgun (WGS) entry which is preliminary data.</text>
</comment>